<evidence type="ECO:0000313" key="2">
    <source>
        <dbReference type="Proteomes" id="UP001160334"/>
    </source>
</evidence>
<keyword evidence="2" id="KW-1185">Reference proteome</keyword>
<evidence type="ECO:0000313" key="1">
    <source>
        <dbReference type="EMBL" id="MDH6279916.1"/>
    </source>
</evidence>
<organism evidence="1 2">
    <name type="scientific">Prescottella agglutinans</name>
    <dbReference type="NCBI Taxonomy" id="1644129"/>
    <lineage>
        <taxon>Bacteria</taxon>
        <taxon>Bacillati</taxon>
        <taxon>Actinomycetota</taxon>
        <taxon>Actinomycetes</taxon>
        <taxon>Mycobacteriales</taxon>
        <taxon>Nocardiaceae</taxon>
        <taxon>Prescottella</taxon>
    </lineage>
</organism>
<dbReference type="Gene3D" id="3.90.190.10">
    <property type="entry name" value="Protein tyrosine phosphatase superfamily"/>
    <property type="match status" value="1"/>
</dbReference>
<dbReference type="EMBL" id="JARXVC010000002">
    <property type="protein sequence ID" value="MDH6279916.1"/>
    <property type="molecule type" value="Genomic_DNA"/>
</dbReference>
<accession>A0ABT6M6I3</accession>
<comment type="caution">
    <text evidence="1">The sequence shown here is derived from an EMBL/GenBank/DDBJ whole genome shotgun (WGS) entry which is preliminary data.</text>
</comment>
<dbReference type="PROSITE" id="PS00383">
    <property type="entry name" value="TYR_PHOSPHATASE_1"/>
    <property type="match status" value="1"/>
</dbReference>
<dbReference type="InterPro" id="IPR026893">
    <property type="entry name" value="Tyr/Ser_Pase_IphP-type"/>
</dbReference>
<dbReference type="InterPro" id="IPR016130">
    <property type="entry name" value="Tyr_Pase_AS"/>
</dbReference>
<name>A0ABT6M6I3_9NOCA</name>
<reference evidence="1 2" key="1">
    <citation type="submission" date="2023-04" db="EMBL/GenBank/DDBJ databases">
        <title>Forest soil microbial communities from Buena Vista Peninsula, Colon Province, Panama.</title>
        <authorList>
            <person name="Bouskill N."/>
        </authorList>
    </citation>
    <scope>NUCLEOTIDE SEQUENCE [LARGE SCALE GENOMIC DNA]</scope>
    <source>
        <strain evidence="1 2">CFH S0262</strain>
    </source>
</reference>
<dbReference type="Proteomes" id="UP001160334">
    <property type="component" value="Unassembled WGS sequence"/>
</dbReference>
<dbReference type="Pfam" id="PF13350">
    <property type="entry name" value="Y_phosphatase3"/>
    <property type="match status" value="1"/>
</dbReference>
<dbReference type="InterPro" id="IPR029021">
    <property type="entry name" value="Prot-tyrosine_phosphatase-like"/>
</dbReference>
<protein>
    <submittedName>
        <fullName evidence="1">Protein tyrosine/serine phosphatase</fullName>
    </submittedName>
</protein>
<proteinExistence type="predicted"/>
<dbReference type="SUPFAM" id="SSF52799">
    <property type="entry name" value="(Phosphotyrosine protein) phosphatases II"/>
    <property type="match status" value="1"/>
</dbReference>
<gene>
    <name evidence="1" type="ORF">M2280_001125</name>
</gene>
<sequence>MTDPVAYAETITDGRGIAQMEEANRNFVSLPSALAAYRTFYLDLIDDKRTGSALFHCTTGKDRTGWAATSFLLLLGADESDVRADYLETNTDLAPMTDPILAFAASKGVDPELIRPLLGVRESYVDAALDEMRTHFGAIDDYARSGLGLTAEQLATLRERFTQPL</sequence>